<reference evidence="3" key="1">
    <citation type="journal article" date="2015" name="Nature">
        <title>Complex archaea that bridge the gap between prokaryotes and eukaryotes.</title>
        <authorList>
            <person name="Spang A."/>
            <person name="Saw J.H."/>
            <person name="Jorgensen S.L."/>
            <person name="Zaremba-Niedzwiedzka K."/>
            <person name="Martijn J."/>
            <person name="Lind A.E."/>
            <person name="van Eijk R."/>
            <person name="Schleper C."/>
            <person name="Guy L."/>
            <person name="Ettema T.J."/>
        </authorList>
    </citation>
    <scope>NUCLEOTIDE SEQUENCE</scope>
</reference>
<evidence type="ECO:0000259" key="1">
    <source>
        <dbReference type="Pfam" id="PF01408"/>
    </source>
</evidence>
<protein>
    <recommendedName>
        <fullName evidence="4">Gfo/Idh/MocA-like oxidoreductase N-terminal domain-containing protein</fullName>
    </recommendedName>
</protein>
<gene>
    <name evidence="3" type="ORF">LCGC14_3006780</name>
</gene>
<feature type="non-terminal residue" evidence="3">
    <location>
        <position position="242"/>
    </location>
</feature>
<dbReference type="Pfam" id="PF02894">
    <property type="entry name" value="GFO_IDH_MocA_C"/>
    <property type="match status" value="1"/>
</dbReference>
<accession>A0A0F8Z721</accession>
<dbReference type="Pfam" id="PF01408">
    <property type="entry name" value="GFO_IDH_MocA"/>
    <property type="match status" value="1"/>
</dbReference>
<dbReference type="InterPro" id="IPR052515">
    <property type="entry name" value="Gfo/Idh/MocA_Oxidoreductase"/>
</dbReference>
<organism evidence="3">
    <name type="scientific">marine sediment metagenome</name>
    <dbReference type="NCBI Taxonomy" id="412755"/>
    <lineage>
        <taxon>unclassified sequences</taxon>
        <taxon>metagenomes</taxon>
        <taxon>ecological metagenomes</taxon>
    </lineage>
</organism>
<dbReference type="GO" id="GO:0000166">
    <property type="term" value="F:nucleotide binding"/>
    <property type="evidence" value="ECO:0007669"/>
    <property type="project" value="InterPro"/>
</dbReference>
<dbReference type="Gene3D" id="3.40.50.720">
    <property type="entry name" value="NAD(P)-binding Rossmann-like Domain"/>
    <property type="match status" value="1"/>
</dbReference>
<dbReference type="PANTHER" id="PTHR43249">
    <property type="entry name" value="UDP-N-ACETYL-2-AMINO-2-DEOXY-D-GLUCURONATE OXIDASE"/>
    <property type="match status" value="1"/>
</dbReference>
<dbReference type="InterPro" id="IPR036291">
    <property type="entry name" value="NAD(P)-bd_dom_sf"/>
</dbReference>
<comment type="caution">
    <text evidence="3">The sequence shown here is derived from an EMBL/GenBank/DDBJ whole genome shotgun (WGS) entry which is preliminary data.</text>
</comment>
<evidence type="ECO:0000313" key="3">
    <source>
        <dbReference type="EMBL" id="KKK62194.1"/>
    </source>
</evidence>
<dbReference type="AlphaFoldDB" id="A0A0F8Z721"/>
<sequence>MKNIYNFAVIGVGGYIAPRHLQAIKKTGNKIVATFDINNSVGILDQFSLDIKFFISFERFDRYIDKIRTNSMDKIDFISICSPNWLHDYHIRFTLRNDATPICEKPLVLNPWNLERLVELEHEFGKKIYTVLQLRLHPLIVNLRKRILNSSNSRKHEIILTYITPRGSWYLQSWKGDISKSGGIATNIGIHFFDMLIWIFGPVVNSEVYFSEPKKMSGFLELKRANVSWFLSTDINDLQSGS</sequence>
<evidence type="ECO:0000259" key="2">
    <source>
        <dbReference type="Pfam" id="PF02894"/>
    </source>
</evidence>
<evidence type="ECO:0008006" key="4">
    <source>
        <dbReference type="Google" id="ProtNLM"/>
    </source>
</evidence>
<dbReference type="PANTHER" id="PTHR43249:SF1">
    <property type="entry name" value="D-GLUCOSIDE 3-DEHYDROGENASE"/>
    <property type="match status" value="1"/>
</dbReference>
<feature type="domain" description="Gfo/Idh/MocA-like oxidoreductase N-terminal" evidence="1">
    <location>
        <begin position="6"/>
        <end position="128"/>
    </location>
</feature>
<proteinExistence type="predicted"/>
<dbReference type="InterPro" id="IPR000683">
    <property type="entry name" value="Gfo/Idh/MocA-like_OxRdtase_N"/>
</dbReference>
<dbReference type="Gene3D" id="3.30.360.10">
    <property type="entry name" value="Dihydrodipicolinate Reductase, domain 2"/>
    <property type="match status" value="1"/>
</dbReference>
<name>A0A0F8Z721_9ZZZZ</name>
<dbReference type="EMBL" id="LAZR01062114">
    <property type="protein sequence ID" value="KKK62194.1"/>
    <property type="molecule type" value="Genomic_DNA"/>
</dbReference>
<dbReference type="SUPFAM" id="SSF51735">
    <property type="entry name" value="NAD(P)-binding Rossmann-fold domains"/>
    <property type="match status" value="1"/>
</dbReference>
<feature type="domain" description="Gfo/Idh/MocA-like oxidoreductase C-terminal" evidence="2">
    <location>
        <begin position="164"/>
        <end position="212"/>
    </location>
</feature>
<dbReference type="InterPro" id="IPR004104">
    <property type="entry name" value="Gfo/Idh/MocA-like_OxRdtase_C"/>
</dbReference>
<dbReference type="SUPFAM" id="SSF55347">
    <property type="entry name" value="Glyceraldehyde-3-phosphate dehydrogenase-like, C-terminal domain"/>
    <property type="match status" value="1"/>
</dbReference>